<sequence>MGKTRKKTEALEQNPFEVPLYTSWDAARYLRVPLWSVAALSGRFREWLEPELFHHRFWHGRSPPDVFDDDLSPADFPETSQRITFASLARMFVRAGVLCILADGPRTESERTMWPEPHRTVIRWLEDTGHAPLSFGEGSAEEQVEQLVGSLVRRLDERRGALIRKHLAVRLTRVEVKDGRPTRIFPLSRSDDEDSPQIIVLDPLIRFGRPTLVARGVPTDTLFERFQAGDAPSELAEDYSVPEDEIHEAIRFESGPFGPPIPFYGW</sequence>
<dbReference type="InterPro" id="IPR007367">
    <property type="entry name" value="DUF433"/>
</dbReference>
<protein>
    <recommendedName>
        <fullName evidence="3">DUF433 domain-containing protein</fullName>
    </recommendedName>
</protein>
<dbReference type="InterPro" id="IPR036388">
    <property type="entry name" value="WH-like_DNA-bd_sf"/>
</dbReference>
<dbReference type="InterPro" id="IPR009057">
    <property type="entry name" value="Homeodomain-like_sf"/>
</dbReference>
<dbReference type="Pfam" id="PF04255">
    <property type="entry name" value="DUF433"/>
    <property type="match status" value="1"/>
</dbReference>
<proteinExistence type="predicted"/>
<gene>
    <name evidence="1" type="ORF">C1280_23710</name>
</gene>
<dbReference type="SUPFAM" id="SSF46689">
    <property type="entry name" value="Homeodomain-like"/>
    <property type="match status" value="1"/>
</dbReference>
<reference evidence="1 2" key="1">
    <citation type="submission" date="2018-01" db="EMBL/GenBank/DDBJ databases">
        <title>G. obscuriglobus.</title>
        <authorList>
            <person name="Franke J."/>
            <person name="Blomberg W."/>
            <person name="Selmecki A."/>
        </authorList>
    </citation>
    <scope>NUCLEOTIDE SEQUENCE [LARGE SCALE GENOMIC DNA]</scope>
    <source>
        <strain evidence="1 2">DSM 5831</strain>
    </source>
</reference>
<dbReference type="Gene3D" id="1.10.10.10">
    <property type="entry name" value="Winged helix-like DNA-binding domain superfamily/Winged helix DNA-binding domain"/>
    <property type="match status" value="1"/>
</dbReference>
<evidence type="ECO:0000313" key="2">
    <source>
        <dbReference type="Proteomes" id="UP000245802"/>
    </source>
</evidence>
<evidence type="ECO:0000313" key="1">
    <source>
        <dbReference type="EMBL" id="AWM39708.1"/>
    </source>
</evidence>
<evidence type="ECO:0008006" key="3">
    <source>
        <dbReference type="Google" id="ProtNLM"/>
    </source>
</evidence>
<organism evidence="1 2">
    <name type="scientific">Gemmata obscuriglobus</name>
    <dbReference type="NCBI Taxonomy" id="114"/>
    <lineage>
        <taxon>Bacteria</taxon>
        <taxon>Pseudomonadati</taxon>
        <taxon>Planctomycetota</taxon>
        <taxon>Planctomycetia</taxon>
        <taxon>Gemmatales</taxon>
        <taxon>Gemmataceae</taxon>
        <taxon>Gemmata</taxon>
    </lineage>
</organism>
<dbReference type="AlphaFoldDB" id="A0A2Z3H1V9"/>
<dbReference type="KEGG" id="gog:C1280_23710"/>
<dbReference type="RefSeq" id="WP_109571180.1">
    <property type="nucleotide sequence ID" value="NZ_CP025958.1"/>
</dbReference>
<dbReference type="OrthoDB" id="940717at2"/>
<dbReference type="EMBL" id="CP025958">
    <property type="protein sequence ID" value="AWM39708.1"/>
    <property type="molecule type" value="Genomic_DNA"/>
</dbReference>
<accession>A0A2Z3H1V9</accession>
<name>A0A2Z3H1V9_9BACT</name>
<dbReference type="Proteomes" id="UP000245802">
    <property type="component" value="Chromosome"/>
</dbReference>
<keyword evidence="2" id="KW-1185">Reference proteome</keyword>